<dbReference type="GO" id="GO:0006646">
    <property type="term" value="P:phosphatidylethanolamine biosynthetic process"/>
    <property type="evidence" value="ECO:0007669"/>
    <property type="project" value="UniProtKB-UniPathway"/>
</dbReference>
<sequence>MKLIIPKRLEDLVLSHNAPSLHLPNLGLAPLRHPSSVGENSGAQSLRICVQLFLVRGGSGGFEGVSPADGTLLHFGKVETDNCTVEQVKGLSYSLSAFIGPRPPTWSQQDFPENKSCCSSLLKNEGTSLYQCTIYLAPGDYHRFHSPVDWTIYLRRHFQGELLSVNPVIARWIPGLFTLNERVAYFGEWEHGFFCFVAVGATNVGSIHVYEDSDLKTNSFQIGKKTFIDKEFEQPLNLTKGDSFGEFNFGSTIILLFEAPSEDFELVASSESKLNFKGGRSNFAHEITVFTGSMKGIPPTWFWFGGLQFYPLCKETGRAAQMNGFAMMPPIQWLIVTVTLLSLCVAIHCTSTSTTMLSILEWIACVLQNEYTSSLFAYMTKEADPTNLPKNMMELLEQKNTTLVTGTCSRYCYWRYDAYFPVFEDYQTYSSTLPKSSRIYRFFKEMSIRGVTISSNKNNVLQSIRELSQKRIASCAPFSDYSPTGEPHSFWKPMGSRFALIFHQMGFAQQCVRFWKPLLAVMMDDIFVYETSQPPDLIVNMERWFYFLPMENLLKDVHKLENLNLFGIGNAFTFASNLFEQHGSSAVRLRMYTKSSAKSVDQAFKINLEHIVALVLFCVAALATSGGILVIEMILSKAVLESG</sequence>
<keyword evidence="13" id="KW-1133">Transmembrane helix</keyword>
<keyword evidence="13" id="KW-0812">Transmembrane</keyword>
<evidence type="ECO:0000256" key="10">
    <source>
        <dbReference type="ARBA" id="ARBA00023317"/>
    </source>
</evidence>
<accession>A0A1D2MKD7</accession>
<dbReference type="EC" id="4.1.1.65" evidence="3"/>
<dbReference type="EMBL" id="LJIJ01001030">
    <property type="protein sequence ID" value="ODM93284.1"/>
    <property type="molecule type" value="Genomic_DNA"/>
</dbReference>
<dbReference type="OrthoDB" id="4330at2759"/>
<keyword evidence="13" id="KW-0472">Membrane</keyword>
<evidence type="ECO:0000313" key="15">
    <source>
        <dbReference type="Proteomes" id="UP000094527"/>
    </source>
</evidence>
<evidence type="ECO:0000256" key="8">
    <source>
        <dbReference type="ARBA" id="ARBA00023239"/>
    </source>
</evidence>
<keyword evidence="9" id="KW-1208">Phospholipid metabolism</keyword>
<reference evidence="14 15" key="1">
    <citation type="journal article" date="2016" name="Genome Biol. Evol.">
        <title>Gene Family Evolution Reflects Adaptation to Soil Environmental Stressors in the Genome of the Collembolan Orchesella cincta.</title>
        <authorList>
            <person name="Faddeeva-Vakhrusheva A."/>
            <person name="Derks M.F."/>
            <person name="Anvar S.Y."/>
            <person name="Agamennone V."/>
            <person name="Suring W."/>
            <person name="Smit S."/>
            <person name="van Straalen N.M."/>
            <person name="Roelofs D."/>
        </authorList>
    </citation>
    <scope>NUCLEOTIDE SEQUENCE [LARGE SCALE GENOMIC DNA]</scope>
    <source>
        <tissue evidence="14">Mixed pool</tissue>
    </source>
</reference>
<feature type="transmembrane region" description="Helical" evidence="13">
    <location>
        <begin position="331"/>
        <end position="348"/>
    </location>
</feature>
<keyword evidence="10" id="KW-0670">Pyruvate</keyword>
<keyword evidence="5" id="KW-0210">Decarboxylase</keyword>
<evidence type="ECO:0000256" key="1">
    <source>
        <dbReference type="ARBA" id="ARBA00001928"/>
    </source>
</evidence>
<evidence type="ECO:0000256" key="5">
    <source>
        <dbReference type="ARBA" id="ARBA00022793"/>
    </source>
</evidence>
<evidence type="ECO:0000256" key="2">
    <source>
        <dbReference type="ARBA" id="ARBA00005189"/>
    </source>
</evidence>
<evidence type="ECO:0000256" key="6">
    <source>
        <dbReference type="ARBA" id="ARBA00023098"/>
    </source>
</evidence>
<dbReference type="STRING" id="48709.A0A1D2MKD7"/>
<feature type="transmembrane region" description="Helical" evidence="13">
    <location>
        <begin position="611"/>
        <end position="635"/>
    </location>
</feature>
<name>A0A1D2MKD7_ORCCI</name>
<dbReference type="PANTHER" id="PTHR10067:SF6">
    <property type="entry name" value="PHOSPHATIDYLSERINE DECARBOXYLASE PROENZYME, MITOCHONDRIAL"/>
    <property type="match status" value="1"/>
</dbReference>
<comment type="caution">
    <text evidence="14">The sequence shown here is derived from an EMBL/GenBank/DDBJ whole genome shotgun (WGS) entry which is preliminary data.</text>
</comment>
<dbReference type="InterPro" id="IPR003817">
    <property type="entry name" value="PS_Dcarbxylase"/>
</dbReference>
<keyword evidence="6" id="KW-0443">Lipid metabolism</keyword>
<evidence type="ECO:0000256" key="9">
    <source>
        <dbReference type="ARBA" id="ARBA00023264"/>
    </source>
</evidence>
<keyword evidence="15" id="KW-1185">Reference proteome</keyword>
<dbReference type="NCBIfam" id="TIGR00163">
    <property type="entry name" value="PS_decarb"/>
    <property type="match status" value="1"/>
</dbReference>
<evidence type="ECO:0000256" key="12">
    <source>
        <dbReference type="ARBA" id="ARBA00045136"/>
    </source>
</evidence>
<comment type="function">
    <text evidence="12">Catalyzes the formation of phosphatidylethanolamine (PtdEtn) from phosphatidylserine (PtdSer). Plays a central role in phospholipid metabolism and in the interorganelle trafficking of phosphatidylserine. May be involved in lipid droplet biogenesis at the endoplasmic reticulum membrane.</text>
</comment>
<comment type="cofactor">
    <cofactor evidence="1">
        <name>pyruvate</name>
        <dbReference type="ChEBI" id="CHEBI:15361"/>
    </cofactor>
</comment>
<dbReference type="GO" id="GO:0004609">
    <property type="term" value="F:phosphatidylserine decarboxylase activity"/>
    <property type="evidence" value="ECO:0007669"/>
    <property type="project" value="UniProtKB-EC"/>
</dbReference>
<dbReference type="PANTHER" id="PTHR10067">
    <property type="entry name" value="PHOSPHATIDYLSERINE DECARBOXYLASE"/>
    <property type="match status" value="1"/>
</dbReference>
<dbReference type="AlphaFoldDB" id="A0A1D2MKD7"/>
<dbReference type="InterPro" id="IPR033177">
    <property type="entry name" value="PSD-B"/>
</dbReference>
<keyword evidence="4" id="KW-0444">Lipid biosynthesis</keyword>
<evidence type="ECO:0000256" key="11">
    <source>
        <dbReference type="ARBA" id="ARBA00024326"/>
    </source>
</evidence>
<dbReference type="Proteomes" id="UP000094527">
    <property type="component" value="Unassembled WGS sequence"/>
</dbReference>
<dbReference type="UniPathway" id="UPA00558"/>
<evidence type="ECO:0000256" key="4">
    <source>
        <dbReference type="ARBA" id="ARBA00022516"/>
    </source>
</evidence>
<keyword evidence="8" id="KW-0456">Lyase</keyword>
<organism evidence="14 15">
    <name type="scientific">Orchesella cincta</name>
    <name type="common">Springtail</name>
    <name type="synonym">Podura cincta</name>
    <dbReference type="NCBI Taxonomy" id="48709"/>
    <lineage>
        <taxon>Eukaryota</taxon>
        <taxon>Metazoa</taxon>
        <taxon>Ecdysozoa</taxon>
        <taxon>Arthropoda</taxon>
        <taxon>Hexapoda</taxon>
        <taxon>Collembola</taxon>
        <taxon>Entomobryomorpha</taxon>
        <taxon>Entomobryoidea</taxon>
        <taxon>Orchesellidae</taxon>
        <taxon>Orchesellinae</taxon>
        <taxon>Orchesella</taxon>
    </lineage>
</organism>
<evidence type="ECO:0000256" key="3">
    <source>
        <dbReference type="ARBA" id="ARBA00012243"/>
    </source>
</evidence>
<gene>
    <name evidence="14" type="ORF">Ocin01_13397</name>
</gene>
<evidence type="ECO:0000256" key="13">
    <source>
        <dbReference type="SAM" id="Phobius"/>
    </source>
</evidence>
<comment type="pathway">
    <text evidence="2">Lipid metabolism.</text>
</comment>
<dbReference type="Pfam" id="PF02666">
    <property type="entry name" value="PS_Dcarbxylase"/>
    <property type="match status" value="1"/>
</dbReference>
<dbReference type="GO" id="GO:0005739">
    <property type="term" value="C:mitochondrion"/>
    <property type="evidence" value="ECO:0007669"/>
    <property type="project" value="TreeGrafter"/>
</dbReference>
<evidence type="ECO:0000256" key="7">
    <source>
        <dbReference type="ARBA" id="ARBA00023209"/>
    </source>
</evidence>
<evidence type="ECO:0000313" key="14">
    <source>
        <dbReference type="EMBL" id="ODM93284.1"/>
    </source>
</evidence>
<protein>
    <recommendedName>
        <fullName evidence="3">phosphatidylserine decarboxylase</fullName>
        <ecNumber evidence="3">4.1.1.65</ecNumber>
    </recommendedName>
</protein>
<proteinExistence type="predicted"/>
<keyword evidence="7" id="KW-0594">Phospholipid biosynthesis</keyword>
<comment type="pathway">
    <text evidence="11">Phospholipid metabolism; phosphatidylethanolamine biosynthesis.</text>
</comment>